<evidence type="ECO:0000256" key="1">
    <source>
        <dbReference type="SAM" id="SignalP"/>
    </source>
</evidence>
<accession>A0A5E4MHJ6</accession>
<reference evidence="2 3" key="1">
    <citation type="submission" date="2019-08" db="EMBL/GenBank/DDBJ databases">
        <authorList>
            <person name="Alioto T."/>
            <person name="Alioto T."/>
            <person name="Gomez Garrido J."/>
        </authorList>
    </citation>
    <scope>NUCLEOTIDE SEQUENCE [LARGE SCALE GENOMIC DNA]</scope>
</reference>
<evidence type="ECO:0008006" key="4">
    <source>
        <dbReference type="Google" id="ProtNLM"/>
    </source>
</evidence>
<feature type="chain" id="PRO_5023115877" description="Insect cuticle protein" evidence="1">
    <location>
        <begin position="24"/>
        <end position="165"/>
    </location>
</feature>
<proteinExistence type="predicted"/>
<dbReference type="EMBL" id="CABPRJ010000500">
    <property type="protein sequence ID" value="VVC29887.1"/>
    <property type="molecule type" value="Genomic_DNA"/>
</dbReference>
<keyword evidence="1" id="KW-0732">Signal</keyword>
<feature type="signal peptide" evidence="1">
    <location>
        <begin position="1"/>
        <end position="23"/>
    </location>
</feature>
<protein>
    <recommendedName>
        <fullName evidence="4">Insect cuticle protein</fullName>
    </recommendedName>
</protein>
<dbReference type="Proteomes" id="UP000325440">
    <property type="component" value="Unassembled WGS sequence"/>
</dbReference>
<evidence type="ECO:0000313" key="3">
    <source>
        <dbReference type="Proteomes" id="UP000325440"/>
    </source>
</evidence>
<dbReference type="AlphaFoldDB" id="A0A5E4MHJ6"/>
<evidence type="ECO:0000313" key="2">
    <source>
        <dbReference type="EMBL" id="VVC29887.1"/>
    </source>
</evidence>
<organism evidence="2 3">
    <name type="scientific">Cinara cedri</name>
    <dbReference type="NCBI Taxonomy" id="506608"/>
    <lineage>
        <taxon>Eukaryota</taxon>
        <taxon>Metazoa</taxon>
        <taxon>Ecdysozoa</taxon>
        <taxon>Arthropoda</taxon>
        <taxon>Hexapoda</taxon>
        <taxon>Insecta</taxon>
        <taxon>Pterygota</taxon>
        <taxon>Neoptera</taxon>
        <taxon>Paraneoptera</taxon>
        <taxon>Hemiptera</taxon>
        <taxon>Sternorrhyncha</taxon>
        <taxon>Aphidomorpha</taxon>
        <taxon>Aphidoidea</taxon>
        <taxon>Aphididae</taxon>
        <taxon>Lachninae</taxon>
        <taxon>Cinara</taxon>
    </lineage>
</organism>
<name>A0A5E4MHJ6_9HEMI</name>
<gene>
    <name evidence="2" type="ORF">CINCED_3A018345</name>
</gene>
<keyword evidence="3" id="KW-1185">Reference proteome</keyword>
<sequence length="165" mass="18640">MTFYSTIIISFIVAVIVTQHASCYPSGEHGGIVDSIAHALTGDSRSSEERRHRLCNSSGHEHINVIEVNNREHHRGYDHDVDPKIVVVEQPPVIRRDHYGNICESGQCIHDNTYDYVGQVDGCTSDECSMHQHYNSHEPSLVVLENNSNSHETHHIHRPHVDVYG</sequence>